<sequence>LLVPLPYLRRRLFQDQQPAYDVHDDDDDDDGVDDGLFDDDDGVDDGLFDDERITPGFEGDAYRNGGFGAEPVSAAAVADLKKATFRAGGDGAAADGC</sequence>
<feature type="compositionally biased region" description="Acidic residues" evidence="1">
    <location>
        <begin position="23"/>
        <end position="47"/>
    </location>
</feature>
<evidence type="ECO:0000256" key="1">
    <source>
        <dbReference type="SAM" id="MobiDB-lite"/>
    </source>
</evidence>
<gene>
    <name evidence="2" type="ORF">EJB05_29521</name>
</gene>
<name>A0A5J9UTT7_9POAL</name>
<dbReference type="Proteomes" id="UP000324897">
    <property type="component" value="Chromosome 2"/>
</dbReference>
<dbReference type="AlphaFoldDB" id="A0A5J9UTT7"/>
<organism evidence="2 3">
    <name type="scientific">Eragrostis curvula</name>
    <name type="common">weeping love grass</name>
    <dbReference type="NCBI Taxonomy" id="38414"/>
    <lineage>
        <taxon>Eukaryota</taxon>
        <taxon>Viridiplantae</taxon>
        <taxon>Streptophyta</taxon>
        <taxon>Embryophyta</taxon>
        <taxon>Tracheophyta</taxon>
        <taxon>Spermatophyta</taxon>
        <taxon>Magnoliopsida</taxon>
        <taxon>Liliopsida</taxon>
        <taxon>Poales</taxon>
        <taxon>Poaceae</taxon>
        <taxon>PACMAD clade</taxon>
        <taxon>Chloridoideae</taxon>
        <taxon>Eragrostideae</taxon>
        <taxon>Eragrostidinae</taxon>
        <taxon>Eragrostis</taxon>
    </lineage>
</organism>
<accession>A0A5J9UTT7</accession>
<comment type="caution">
    <text evidence="2">The sequence shown here is derived from an EMBL/GenBank/DDBJ whole genome shotgun (WGS) entry which is preliminary data.</text>
</comment>
<dbReference type="EMBL" id="RWGY01000013">
    <property type="protein sequence ID" value="TVU26945.1"/>
    <property type="molecule type" value="Genomic_DNA"/>
</dbReference>
<protein>
    <submittedName>
        <fullName evidence="2">Uncharacterized protein</fullName>
    </submittedName>
</protein>
<keyword evidence="3" id="KW-1185">Reference proteome</keyword>
<evidence type="ECO:0000313" key="2">
    <source>
        <dbReference type="EMBL" id="TVU26945.1"/>
    </source>
</evidence>
<reference evidence="2 3" key="1">
    <citation type="journal article" date="2019" name="Sci. Rep.">
        <title>A high-quality genome of Eragrostis curvula grass provides insights into Poaceae evolution and supports new strategies to enhance forage quality.</title>
        <authorList>
            <person name="Carballo J."/>
            <person name="Santos B.A.C.M."/>
            <person name="Zappacosta D."/>
            <person name="Garbus I."/>
            <person name="Selva J.P."/>
            <person name="Gallo C.A."/>
            <person name="Diaz A."/>
            <person name="Albertini E."/>
            <person name="Caccamo M."/>
            <person name="Echenique V."/>
        </authorList>
    </citation>
    <scope>NUCLEOTIDE SEQUENCE [LARGE SCALE GENOMIC DNA]</scope>
    <source>
        <strain evidence="3">cv. Victoria</strain>
        <tissue evidence="2">Leaf</tissue>
    </source>
</reference>
<feature type="region of interest" description="Disordered" evidence="1">
    <location>
        <begin position="16"/>
        <end position="47"/>
    </location>
</feature>
<feature type="non-terminal residue" evidence="2">
    <location>
        <position position="1"/>
    </location>
</feature>
<evidence type="ECO:0000313" key="3">
    <source>
        <dbReference type="Proteomes" id="UP000324897"/>
    </source>
</evidence>
<proteinExistence type="predicted"/>